<name>A0A6C0J3S6_9ZZZZ</name>
<feature type="region of interest" description="Disordered" evidence="1">
    <location>
        <begin position="118"/>
        <end position="146"/>
    </location>
</feature>
<evidence type="ECO:0000313" key="2">
    <source>
        <dbReference type="EMBL" id="QHT99355.1"/>
    </source>
</evidence>
<sequence>MLYKHCDMYTMKFSIQNINNSALSGVSAMPQKDSTSDNQNSFNMARHTFIETVTDEVVPPCTQLQKRWIGNSNRDASQIAKNRRNVAVGTGLNADGNLYSFTTYNDFQTPNSALRRVRSGGAVAPPKKNARKTNAPTPSFSPIKFSSENGIENQQIKDFYGNNAPNMYH</sequence>
<protein>
    <submittedName>
        <fullName evidence="2">Uncharacterized protein</fullName>
    </submittedName>
</protein>
<accession>A0A6C0J3S6</accession>
<proteinExistence type="predicted"/>
<organism evidence="2">
    <name type="scientific">viral metagenome</name>
    <dbReference type="NCBI Taxonomy" id="1070528"/>
    <lineage>
        <taxon>unclassified sequences</taxon>
        <taxon>metagenomes</taxon>
        <taxon>organismal metagenomes</taxon>
    </lineage>
</organism>
<dbReference type="EMBL" id="MN740307">
    <property type="protein sequence ID" value="QHT99355.1"/>
    <property type="molecule type" value="Genomic_DNA"/>
</dbReference>
<reference evidence="2" key="1">
    <citation type="journal article" date="2020" name="Nature">
        <title>Giant virus diversity and host interactions through global metagenomics.</title>
        <authorList>
            <person name="Schulz F."/>
            <person name="Roux S."/>
            <person name="Paez-Espino D."/>
            <person name="Jungbluth S."/>
            <person name="Walsh D.A."/>
            <person name="Denef V.J."/>
            <person name="McMahon K.D."/>
            <person name="Konstantinidis K.T."/>
            <person name="Eloe-Fadrosh E.A."/>
            <person name="Kyrpides N.C."/>
            <person name="Woyke T."/>
        </authorList>
    </citation>
    <scope>NUCLEOTIDE SEQUENCE</scope>
    <source>
        <strain evidence="2">GVMAG-M-3300025699-48</strain>
    </source>
</reference>
<evidence type="ECO:0000256" key="1">
    <source>
        <dbReference type="SAM" id="MobiDB-lite"/>
    </source>
</evidence>
<dbReference type="AlphaFoldDB" id="A0A6C0J3S6"/>
<feature type="compositionally biased region" description="Polar residues" evidence="1">
    <location>
        <begin position="132"/>
        <end position="146"/>
    </location>
</feature>